<reference evidence="3" key="1">
    <citation type="submission" date="2023-07" db="EMBL/GenBank/DDBJ databases">
        <authorList>
            <person name="Deng Y."/>
            <person name="Zhang Y.-Q."/>
        </authorList>
    </citation>
    <scope>NUCLEOTIDE SEQUENCE [LARGE SCALE GENOMIC DNA]</scope>
    <source>
        <strain evidence="3">CPCC 205710</strain>
    </source>
</reference>
<protein>
    <recommendedName>
        <fullName evidence="4">Keratin associated protein</fullName>
    </recommendedName>
</protein>
<feature type="chain" id="PRO_5045446622" description="Keratin associated protein" evidence="1">
    <location>
        <begin position="30"/>
        <end position="101"/>
    </location>
</feature>
<evidence type="ECO:0000313" key="3">
    <source>
        <dbReference type="Proteomes" id="UP001206639"/>
    </source>
</evidence>
<accession>A0ABT2M6A9</accession>
<dbReference type="RefSeq" id="WP_260991507.1">
    <property type="nucleotide sequence ID" value="NZ_JAODWD010000001.1"/>
</dbReference>
<feature type="signal peptide" evidence="1">
    <location>
        <begin position="1"/>
        <end position="29"/>
    </location>
</feature>
<keyword evidence="1" id="KW-0732">Signal</keyword>
<dbReference type="Proteomes" id="UP001206639">
    <property type="component" value="Unassembled WGS sequence"/>
</dbReference>
<organism evidence="2 3">
    <name type="scientific">Mycobacterium deserti</name>
    <dbReference type="NCBI Taxonomy" id="2978347"/>
    <lineage>
        <taxon>Bacteria</taxon>
        <taxon>Bacillati</taxon>
        <taxon>Actinomycetota</taxon>
        <taxon>Actinomycetes</taxon>
        <taxon>Mycobacteriales</taxon>
        <taxon>Mycobacteriaceae</taxon>
        <taxon>Mycobacterium</taxon>
    </lineage>
</organism>
<proteinExistence type="predicted"/>
<comment type="caution">
    <text evidence="2">The sequence shown here is derived from an EMBL/GenBank/DDBJ whole genome shotgun (WGS) entry which is preliminary data.</text>
</comment>
<evidence type="ECO:0008006" key="4">
    <source>
        <dbReference type="Google" id="ProtNLM"/>
    </source>
</evidence>
<dbReference type="PROSITE" id="PS51318">
    <property type="entry name" value="TAT"/>
    <property type="match status" value="1"/>
</dbReference>
<evidence type="ECO:0000313" key="2">
    <source>
        <dbReference type="EMBL" id="MCT7657461.1"/>
    </source>
</evidence>
<sequence length="101" mass="10087">MRRTRRFLVSLTAGAGAVAAITTATPALAQPQPPLPQCVDTGGAEAAGGSTTMCATPGNVQINSTPADTTYLYPWEDEFYGPALIIGGGGGWHGGGGPGGR</sequence>
<dbReference type="InterPro" id="IPR006311">
    <property type="entry name" value="TAT_signal"/>
</dbReference>
<keyword evidence="3" id="KW-1185">Reference proteome</keyword>
<name>A0ABT2M6A9_9MYCO</name>
<gene>
    <name evidence="2" type="ORF">N4S67_03385</name>
</gene>
<dbReference type="EMBL" id="JAODWD010000001">
    <property type="protein sequence ID" value="MCT7657461.1"/>
    <property type="molecule type" value="Genomic_DNA"/>
</dbReference>
<evidence type="ECO:0000256" key="1">
    <source>
        <dbReference type="SAM" id="SignalP"/>
    </source>
</evidence>